<feature type="region of interest" description="Disordered" evidence="1">
    <location>
        <begin position="163"/>
        <end position="263"/>
    </location>
</feature>
<feature type="compositionally biased region" description="Basic residues" evidence="1">
    <location>
        <begin position="222"/>
        <end position="236"/>
    </location>
</feature>
<reference evidence="3 4" key="2">
    <citation type="submission" date="2016-08" db="EMBL/GenBank/DDBJ databases">
        <title>Pervasive Adenine N6-methylation of Active Genes in Fungi.</title>
        <authorList>
            <consortium name="DOE Joint Genome Institute"/>
            <person name="Mondo S.J."/>
            <person name="Dannebaum R.O."/>
            <person name="Kuo R.C."/>
            <person name="Labutti K."/>
            <person name="Haridas S."/>
            <person name="Kuo A."/>
            <person name="Salamov A."/>
            <person name="Ahrendt S.R."/>
            <person name="Lipzen A."/>
            <person name="Sullivan W."/>
            <person name="Andreopoulos W.B."/>
            <person name="Clum A."/>
            <person name="Lindquist E."/>
            <person name="Daum C."/>
            <person name="Ramamoorthy G.K."/>
            <person name="Gryganskyi A."/>
            <person name="Culley D."/>
            <person name="Magnuson J.K."/>
            <person name="James T.Y."/>
            <person name="O'Malley M.A."/>
            <person name="Stajich J.E."/>
            <person name="Spatafora J.W."/>
            <person name="Visel A."/>
            <person name="Grigoriev I.V."/>
        </authorList>
    </citation>
    <scope>NUCLEOTIDE SEQUENCE [LARGE SCALE GENOMIC DNA]</scope>
    <source>
        <strain evidence="4">finn</strain>
    </source>
</reference>
<dbReference type="OrthoDB" id="10632885at2759"/>
<reference evidence="3 4" key="1">
    <citation type="submission" date="2016-08" db="EMBL/GenBank/DDBJ databases">
        <title>Genomes of anaerobic fungi encode conserved fungal cellulosomes for biomass hydrolysis.</title>
        <authorList>
            <consortium name="DOE Joint Genome Institute"/>
            <person name="Haitjema C.H."/>
            <person name="Gilmore S.P."/>
            <person name="Henske J.K."/>
            <person name="Solomon K.V."/>
            <person name="De Groot R."/>
            <person name="Kuo A."/>
            <person name="Mondo S.J."/>
            <person name="Salamov A.A."/>
            <person name="Labutti K."/>
            <person name="Zhao Z."/>
            <person name="Chiniquy J."/>
            <person name="Barry K."/>
            <person name="Brewer H.M."/>
            <person name="Purvine S.O."/>
            <person name="Wright A.T."/>
            <person name="Boxma B."/>
            <person name="Van Alen T."/>
            <person name="Hackstein J.H."/>
            <person name="Baker S.E."/>
            <person name="Grigoriev I.V."/>
            <person name="O'Malley M.A."/>
        </authorList>
    </citation>
    <scope>NUCLEOTIDE SEQUENCE [LARGE SCALE GENOMIC DNA]</scope>
    <source>
        <strain evidence="4">finn</strain>
    </source>
</reference>
<feature type="compositionally biased region" description="Low complexity" evidence="1">
    <location>
        <begin position="1283"/>
        <end position="1292"/>
    </location>
</feature>
<keyword evidence="2" id="KW-0812">Transmembrane</keyword>
<proteinExistence type="predicted"/>
<dbReference type="EMBL" id="MCFH01000007">
    <property type="protein sequence ID" value="ORX56687.1"/>
    <property type="molecule type" value="Genomic_DNA"/>
</dbReference>
<feature type="region of interest" description="Disordered" evidence="1">
    <location>
        <begin position="1350"/>
        <end position="1393"/>
    </location>
</feature>
<feature type="compositionally biased region" description="Low complexity" evidence="1">
    <location>
        <begin position="1314"/>
        <end position="1324"/>
    </location>
</feature>
<keyword evidence="2" id="KW-1133">Transmembrane helix</keyword>
<evidence type="ECO:0000256" key="2">
    <source>
        <dbReference type="SAM" id="Phobius"/>
    </source>
</evidence>
<keyword evidence="2" id="KW-0472">Membrane</keyword>
<evidence type="ECO:0000256" key="1">
    <source>
        <dbReference type="SAM" id="MobiDB-lite"/>
    </source>
</evidence>
<feature type="compositionally biased region" description="Low complexity" evidence="1">
    <location>
        <begin position="169"/>
        <end position="209"/>
    </location>
</feature>
<feature type="compositionally biased region" description="Polar residues" evidence="1">
    <location>
        <begin position="699"/>
        <end position="709"/>
    </location>
</feature>
<feature type="compositionally biased region" description="Basic and acidic residues" evidence="1">
    <location>
        <begin position="210"/>
        <end position="221"/>
    </location>
</feature>
<feature type="transmembrane region" description="Helical" evidence="2">
    <location>
        <begin position="81"/>
        <end position="104"/>
    </location>
</feature>
<comment type="caution">
    <text evidence="3">The sequence shown here is derived from an EMBL/GenBank/DDBJ whole genome shotgun (WGS) entry which is preliminary data.</text>
</comment>
<keyword evidence="4" id="KW-1185">Reference proteome</keyword>
<feature type="region of interest" description="Disordered" evidence="1">
    <location>
        <begin position="500"/>
        <end position="519"/>
    </location>
</feature>
<name>A0A1Y1VJ63_9FUNG</name>
<feature type="compositionally biased region" description="Low complexity" evidence="1">
    <location>
        <begin position="500"/>
        <end position="513"/>
    </location>
</feature>
<gene>
    <name evidence="3" type="ORF">BCR36DRAFT_409876</name>
</gene>
<dbReference type="Proteomes" id="UP000193719">
    <property type="component" value="Unassembled WGS sequence"/>
</dbReference>
<feature type="region of interest" description="Disordered" evidence="1">
    <location>
        <begin position="1283"/>
        <end position="1327"/>
    </location>
</feature>
<protein>
    <submittedName>
        <fullName evidence="3">Uncharacterized protein</fullName>
    </submittedName>
</protein>
<organism evidence="3 4">
    <name type="scientific">Piromyces finnis</name>
    <dbReference type="NCBI Taxonomy" id="1754191"/>
    <lineage>
        <taxon>Eukaryota</taxon>
        <taxon>Fungi</taxon>
        <taxon>Fungi incertae sedis</taxon>
        <taxon>Chytridiomycota</taxon>
        <taxon>Chytridiomycota incertae sedis</taxon>
        <taxon>Neocallimastigomycetes</taxon>
        <taxon>Neocallimastigales</taxon>
        <taxon>Neocallimastigaceae</taxon>
        <taxon>Piromyces</taxon>
    </lineage>
</organism>
<evidence type="ECO:0000313" key="4">
    <source>
        <dbReference type="Proteomes" id="UP000193719"/>
    </source>
</evidence>
<feature type="compositionally biased region" description="Basic and acidic residues" evidence="1">
    <location>
        <begin position="851"/>
        <end position="860"/>
    </location>
</feature>
<sequence>MFLNTEKVNYLVKSHKTIEYSNILANNLIMKMNIINMKEKEKKILSLEFNLLELISFDNDDNKLKDSYSLLYKQLDSLKSIITTFISSCMLSSFITSIFVNIVIRYINDFLFIYNEAIETRDEISLLCSMYKNKNTSNYLIFKYIKNQEHSNQINLNDNYLENQDNHQENNNNDNYSNNENNNNNNNNNNEINNNNNGSNNNNNNNNNERNNDENEKDNNSKIKKSNKKKKNKNKKGLSENDEEENNDNITENGDSDLNSESNADENKLIKQSQNKEFNKSIIPSLYHKSSTSSVKKSKLLGVIGNKNDDYQFLGKESDFISSDLIDNKNIHLHELNNSNIIKMPSIIEDRTEEGSDIEDMKILLKKDQNEKKGEKLSKLLISKSGEDSINDPKKEDSSYASLAYSPFSNNFELWKNNIIESLPYRSSTSGIGSHRNSICCTYDIFTNFCASNNSRRGSLPSLNHSCNNFNLNIPNEITTPSQLSCLSIASSLSYSSTSSASSSSLSSPSSNSTMVNQYNGGDGHSYSFNKINNSKVQKSVSTQISSASTPSTKIYDICKETKNEIDNSGYTTPVDSSKLANSASLSGSINNYALSSSSSCNSLSAINTTLSNSSSSTLNFIDYNGKNGSMPIELKRSMSNSDLTNYSSMVTASIEEATKIIGEEESKNDIDSISIIDKLNEKSSNNNGCNDNSRKSIGGSSDNNIKSISNENGNMSLATSIFDEDNSSITSFYDKENISTENSIGFYNYPNIFSRGRSFSISVDSLFADSNLNDHEWENDSQDTFDTFGNNDLMNIKSINSFQLRYNNSSRRQSCPLISSYSDYSLSKKKSKDDMNNLRSMTLDDLSEAEEPKPTDRIRKGSTSTLNDFTSSSSTLFKDDSFLSSLNCSLNNDTYFQNKKENNIEFNSFISSNSSELTERLKDSNTTTNSFSNTISFSSYTDDSTTSNKSNLSCRKTRSYSMSSVSCPFAYSTLFDNENKNQESISSILSNKNKSSINAKIDKSFDGKKSSISDAKNPWLNTENENKNSTSLFSSENVDFDFGFNLGWKSDKKPPNTKLNTNLYNINEGQTSSINNTTTKSLLNINKSAIPVTSGNKNNASLNSITNNHSNNMLFNKTSPISLSSNTTNLDNKPNDTHSKTKKKLLGWGFLAKYNFIDFDDDVYQDNKKTNTSSNNIMKNRQNNNMPYNSNSSYSIYGNGSINSSMLNNNPFVPQNGYNGSGYNDNMMNKINYISNNSSKGSNGTMVYNGKNNNNGNTNNLIYQQKNSMIYYNNDGSGVSITNNINSNNGSNGTGPNGTNNNNKNHPGKKNKSNSSKNCSNNKDYNEVKHDLNTSIMNEQFNLNIVEFIPGNNNNNNSKKTNKKSKEIEDTSDEALSNLPSNVNNEIFNNPL</sequence>
<accession>A0A1Y1VJ63</accession>
<feature type="region of interest" description="Disordered" evidence="1">
    <location>
        <begin position="843"/>
        <end position="865"/>
    </location>
</feature>
<dbReference type="STRING" id="1754191.A0A1Y1VJ63"/>
<evidence type="ECO:0000313" key="3">
    <source>
        <dbReference type="EMBL" id="ORX56687.1"/>
    </source>
</evidence>
<feature type="compositionally biased region" description="Polar residues" evidence="1">
    <location>
        <begin position="1375"/>
        <end position="1393"/>
    </location>
</feature>
<feature type="region of interest" description="Disordered" evidence="1">
    <location>
        <begin position="685"/>
        <end position="709"/>
    </location>
</feature>